<evidence type="ECO:0000313" key="3">
    <source>
        <dbReference type="EMBL" id="KPJ74052.1"/>
    </source>
</evidence>
<proteinExistence type="predicted"/>
<dbReference type="InterPro" id="IPR050574">
    <property type="entry name" value="HPF/YfiA_ribosome-assoc"/>
</dbReference>
<organism evidence="3 4">
    <name type="scientific">candidate division TA06 bacterium DG_78</name>
    <dbReference type="NCBI Taxonomy" id="1703772"/>
    <lineage>
        <taxon>Bacteria</taxon>
        <taxon>Bacteria division TA06</taxon>
    </lineage>
</organism>
<dbReference type="Gene3D" id="3.30.160.100">
    <property type="entry name" value="Ribosome hibernation promotion factor-like"/>
    <property type="match status" value="1"/>
</dbReference>
<evidence type="ECO:0000313" key="4">
    <source>
        <dbReference type="Proteomes" id="UP000051012"/>
    </source>
</evidence>
<keyword evidence="1" id="KW-0810">Translation regulation</keyword>
<dbReference type="GO" id="GO:0043024">
    <property type="term" value="F:ribosomal small subunit binding"/>
    <property type="evidence" value="ECO:0007669"/>
    <property type="project" value="TreeGrafter"/>
</dbReference>
<dbReference type="Pfam" id="PF02482">
    <property type="entry name" value="Ribosomal_S30AE"/>
    <property type="match status" value="1"/>
</dbReference>
<dbReference type="GO" id="GO:0022627">
    <property type="term" value="C:cytosolic small ribosomal subunit"/>
    <property type="evidence" value="ECO:0007669"/>
    <property type="project" value="TreeGrafter"/>
</dbReference>
<feature type="coiled-coil region" evidence="2">
    <location>
        <begin position="78"/>
        <end position="105"/>
    </location>
</feature>
<evidence type="ECO:0000256" key="1">
    <source>
        <dbReference type="ARBA" id="ARBA00022845"/>
    </source>
</evidence>
<sequence length="105" mass="12392">MDLKITARNFDLSDTLSQHAQKKMTKLHRFEHNIIDGNLVLEKDKSISIIELTLSVKHSVITSKVKNPDLYLGINEVFKKIERQLDKYEAKFRERKRLAQKTKRK</sequence>
<dbReference type="PANTHER" id="PTHR33231">
    <property type="entry name" value="30S RIBOSOMAL PROTEIN"/>
    <property type="match status" value="1"/>
</dbReference>
<evidence type="ECO:0008006" key="5">
    <source>
        <dbReference type="Google" id="ProtNLM"/>
    </source>
</evidence>
<dbReference type="GO" id="GO:0045900">
    <property type="term" value="P:negative regulation of translational elongation"/>
    <property type="evidence" value="ECO:0007669"/>
    <property type="project" value="TreeGrafter"/>
</dbReference>
<dbReference type="CDD" id="cd00552">
    <property type="entry name" value="RaiA"/>
    <property type="match status" value="1"/>
</dbReference>
<keyword evidence="2" id="KW-0175">Coiled coil</keyword>
<gene>
    <name evidence="3" type="ORF">AMJ52_02075</name>
</gene>
<accession>A0A0S7YH95</accession>
<reference evidence="3 4" key="1">
    <citation type="journal article" date="2015" name="Microbiome">
        <title>Genomic resolution of linkages in carbon, nitrogen, and sulfur cycling among widespread estuary sediment bacteria.</title>
        <authorList>
            <person name="Baker B.J."/>
            <person name="Lazar C.S."/>
            <person name="Teske A.P."/>
            <person name="Dick G.J."/>
        </authorList>
    </citation>
    <scope>NUCLEOTIDE SEQUENCE [LARGE SCALE GENOMIC DNA]</scope>
    <source>
        <strain evidence="3">DG_78</strain>
    </source>
</reference>
<dbReference type="NCBIfam" id="TIGR00741">
    <property type="entry name" value="yfiA"/>
    <property type="match status" value="1"/>
</dbReference>
<dbReference type="InterPro" id="IPR036567">
    <property type="entry name" value="RHF-like"/>
</dbReference>
<protein>
    <recommendedName>
        <fullName evidence="5">Ribosomal subunit interface protein</fullName>
    </recommendedName>
</protein>
<comment type="caution">
    <text evidence="3">The sequence shown here is derived from an EMBL/GenBank/DDBJ whole genome shotgun (WGS) entry which is preliminary data.</text>
</comment>
<evidence type="ECO:0000256" key="2">
    <source>
        <dbReference type="SAM" id="Coils"/>
    </source>
</evidence>
<dbReference type="Proteomes" id="UP000051012">
    <property type="component" value="Unassembled WGS sequence"/>
</dbReference>
<dbReference type="InterPro" id="IPR003489">
    <property type="entry name" value="RHF/RaiA"/>
</dbReference>
<dbReference type="EMBL" id="LJNI01000017">
    <property type="protein sequence ID" value="KPJ74052.1"/>
    <property type="molecule type" value="Genomic_DNA"/>
</dbReference>
<name>A0A0S7YH95_UNCT6</name>
<dbReference type="SUPFAM" id="SSF69754">
    <property type="entry name" value="Ribosome binding protein Y (YfiA homologue)"/>
    <property type="match status" value="1"/>
</dbReference>
<dbReference type="PANTHER" id="PTHR33231:SF1">
    <property type="entry name" value="30S RIBOSOMAL PROTEIN"/>
    <property type="match status" value="1"/>
</dbReference>
<dbReference type="AlphaFoldDB" id="A0A0S7YH95"/>